<organism evidence="1 2">
    <name type="scientific">Prymnesium parvum</name>
    <name type="common">Toxic golden alga</name>
    <dbReference type="NCBI Taxonomy" id="97485"/>
    <lineage>
        <taxon>Eukaryota</taxon>
        <taxon>Haptista</taxon>
        <taxon>Haptophyta</taxon>
        <taxon>Prymnesiophyceae</taxon>
        <taxon>Prymnesiales</taxon>
        <taxon>Prymnesiaceae</taxon>
        <taxon>Prymnesium</taxon>
    </lineage>
</organism>
<comment type="caution">
    <text evidence="1">The sequence shown here is derived from an EMBL/GenBank/DDBJ whole genome shotgun (WGS) entry which is preliminary data.</text>
</comment>
<accession>A0AB34IZR9</accession>
<protein>
    <submittedName>
        <fullName evidence="1">Uncharacterized protein</fullName>
    </submittedName>
</protein>
<reference evidence="1 2" key="1">
    <citation type="journal article" date="2024" name="Science">
        <title>Giant polyketide synthase enzymes in the biosynthesis of giant marine polyether toxins.</title>
        <authorList>
            <person name="Fallon T.R."/>
            <person name="Shende V.V."/>
            <person name="Wierzbicki I.H."/>
            <person name="Pendleton A.L."/>
            <person name="Watervoot N.F."/>
            <person name="Auber R.P."/>
            <person name="Gonzalez D.J."/>
            <person name="Wisecaver J.H."/>
            <person name="Moore B.S."/>
        </authorList>
    </citation>
    <scope>NUCLEOTIDE SEQUENCE [LARGE SCALE GENOMIC DNA]</scope>
    <source>
        <strain evidence="1 2">12B1</strain>
    </source>
</reference>
<dbReference type="AlphaFoldDB" id="A0AB34IZR9"/>
<name>A0AB34IZR9_PRYPA</name>
<keyword evidence="2" id="KW-1185">Reference proteome</keyword>
<gene>
    <name evidence="1" type="ORF">AB1Y20_006913</name>
</gene>
<evidence type="ECO:0000313" key="2">
    <source>
        <dbReference type="Proteomes" id="UP001515480"/>
    </source>
</evidence>
<dbReference type="EMBL" id="JBGBPQ010000015">
    <property type="protein sequence ID" value="KAL1510612.1"/>
    <property type="molecule type" value="Genomic_DNA"/>
</dbReference>
<proteinExistence type="predicted"/>
<evidence type="ECO:0000313" key="1">
    <source>
        <dbReference type="EMBL" id="KAL1510612.1"/>
    </source>
</evidence>
<sequence length="114" mass="12075">MELVQPLDAAPCPLVVLDRAVSPVVVLSQEDDSTDASTSKITWTRPRDVALLGQIAKKGKAAFETKRGGLVVLTKTKAGAKVPTQEQVWAGPNGIIPVLKAKAGKIHVIEKRGV</sequence>
<dbReference type="Proteomes" id="UP001515480">
    <property type="component" value="Unassembled WGS sequence"/>
</dbReference>